<proteinExistence type="predicted"/>
<dbReference type="InterPro" id="IPR003103">
    <property type="entry name" value="BAG_domain"/>
</dbReference>
<feature type="coiled-coil region" evidence="1">
    <location>
        <begin position="298"/>
        <end position="325"/>
    </location>
</feature>
<keyword evidence="6" id="KW-1185">Reference proteome</keyword>
<evidence type="ECO:0000256" key="1">
    <source>
        <dbReference type="SAM" id="Coils"/>
    </source>
</evidence>
<sequence length="410" mass="46814">MSSSNTSSRPSGCVSIPVVIVTESSSNSHAYSRPTSSSRPYFNKNIFYDRSHSPSWVKLSTNRFQPRHSPVPSYDRLIQNSYFNQPFYDHPSYQETPYQSFQPPVYDSKPLHPSRSIDDLLSPSMSSMRAKNSLRNSTYFSPLINNGFPSDSDFVDFNRRMDSFHDFPDAHHNFPTNRPHPFDQPQSYCRPSFAHPNEQRLPNDYQQSNSTQQSSSKTHDRSYSPTSQRDESPVRPAPSTSPQQQQQQQSQPQEYESDFKVTNNSTNPTTKSSTNATSLQSNDQQVPTTDTIPVRDPNVIALEKLEQIKQTLADLNQQVETFSGLTRDDRLYKTLDEQALKIMMRCDELVDVSTDIKEKRKEMIRNVQTVLAKLESKVPINPTAEMETTLSLYDPPTTNASEFHEQDTST</sequence>
<evidence type="ECO:0000313" key="4">
    <source>
        <dbReference type="EMBL" id="CAF0848904.1"/>
    </source>
</evidence>
<dbReference type="OrthoDB" id="333905at2759"/>
<feature type="region of interest" description="Disordered" evidence="2">
    <location>
        <begin position="175"/>
        <end position="292"/>
    </location>
</feature>
<feature type="compositionally biased region" description="Basic and acidic residues" evidence="2">
    <location>
        <begin position="217"/>
        <end position="233"/>
    </location>
</feature>
<feature type="compositionally biased region" description="Polar residues" evidence="2">
    <location>
        <begin position="279"/>
        <end position="291"/>
    </location>
</feature>
<evidence type="ECO:0000256" key="2">
    <source>
        <dbReference type="SAM" id="MobiDB-lite"/>
    </source>
</evidence>
<dbReference type="AlphaFoldDB" id="A0A813WBE6"/>
<dbReference type="Gene3D" id="1.20.58.120">
    <property type="entry name" value="BAG domain"/>
    <property type="match status" value="1"/>
</dbReference>
<organism evidence="4 7">
    <name type="scientific">Adineta ricciae</name>
    <name type="common">Rotifer</name>
    <dbReference type="NCBI Taxonomy" id="249248"/>
    <lineage>
        <taxon>Eukaryota</taxon>
        <taxon>Metazoa</taxon>
        <taxon>Spiralia</taxon>
        <taxon>Gnathifera</taxon>
        <taxon>Rotifera</taxon>
        <taxon>Eurotatoria</taxon>
        <taxon>Bdelloidea</taxon>
        <taxon>Adinetida</taxon>
        <taxon>Adinetidae</taxon>
        <taxon>Adineta</taxon>
    </lineage>
</organism>
<feature type="compositionally biased region" description="Low complexity" evidence="2">
    <location>
        <begin position="206"/>
        <end position="216"/>
    </location>
</feature>
<dbReference type="PROSITE" id="PS51035">
    <property type="entry name" value="BAG"/>
    <property type="match status" value="1"/>
</dbReference>
<evidence type="ECO:0000313" key="7">
    <source>
        <dbReference type="Proteomes" id="UP000663852"/>
    </source>
</evidence>
<dbReference type="EMBL" id="CAJNOR010009923">
    <property type="protein sequence ID" value="CAF1649484.1"/>
    <property type="molecule type" value="Genomic_DNA"/>
</dbReference>
<reference evidence="4" key="1">
    <citation type="submission" date="2021-02" db="EMBL/GenBank/DDBJ databases">
        <authorList>
            <person name="Nowell W R."/>
        </authorList>
    </citation>
    <scope>NUCLEOTIDE SEQUENCE</scope>
</reference>
<accession>A0A813WBE6</accession>
<keyword evidence="1" id="KW-0175">Coiled coil</keyword>
<dbReference type="Pfam" id="PF02179">
    <property type="entry name" value="BAG"/>
    <property type="match status" value="1"/>
</dbReference>
<evidence type="ECO:0000259" key="3">
    <source>
        <dbReference type="PROSITE" id="PS51035"/>
    </source>
</evidence>
<comment type="caution">
    <text evidence="4">The sequence shown here is derived from an EMBL/GenBank/DDBJ whole genome shotgun (WGS) entry which is preliminary data.</text>
</comment>
<dbReference type="EMBL" id="CAJNOJ010000021">
    <property type="protein sequence ID" value="CAF0848904.1"/>
    <property type="molecule type" value="Genomic_DNA"/>
</dbReference>
<dbReference type="SMART" id="SM00264">
    <property type="entry name" value="BAG"/>
    <property type="match status" value="1"/>
</dbReference>
<feature type="compositionally biased region" description="Polar residues" evidence="2">
    <location>
        <begin position="389"/>
        <end position="401"/>
    </location>
</feature>
<gene>
    <name evidence="4" type="ORF">EDS130_LOCUS7219</name>
    <name evidence="5" type="ORF">XAT740_LOCUS54705</name>
</gene>
<dbReference type="SUPFAM" id="SSF63491">
    <property type="entry name" value="BAG domain"/>
    <property type="match status" value="1"/>
</dbReference>
<protein>
    <recommendedName>
        <fullName evidence="3">BAG domain-containing protein</fullName>
    </recommendedName>
</protein>
<dbReference type="Proteomes" id="UP000663852">
    <property type="component" value="Unassembled WGS sequence"/>
</dbReference>
<feature type="region of interest" description="Disordered" evidence="2">
    <location>
        <begin position="389"/>
        <end position="410"/>
    </location>
</feature>
<evidence type="ECO:0000313" key="5">
    <source>
        <dbReference type="EMBL" id="CAF1649484.1"/>
    </source>
</evidence>
<feature type="domain" description="BAG" evidence="3">
    <location>
        <begin position="301"/>
        <end position="378"/>
    </location>
</feature>
<name>A0A813WBE6_ADIRI</name>
<feature type="compositionally biased region" description="Low complexity" evidence="2">
    <location>
        <begin position="262"/>
        <end position="278"/>
    </location>
</feature>
<evidence type="ECO:0000313" key="6">
    <source>
        <dbReference type="Proteomes" id="UP000663828"/>
    </source>
</evidence>
<dbReference type="Proteomes" id="UP000663828">
    <property type="component" value="Unassembled WGS sequence"/>
</dbReference>
<dbReference type="InterPro" id="IPR036533">
    <property type="entry name" value="BAG_dom_sf"/>
</dbReference>
<feature type="compositionally biased region" description="Low complexity" evidence="2">
    <location>
        <begin position="238"/>
        <end position="253"/>
    </location>
</feature>
<dbReference type="GO" id="GO:0051087">
    <property type="term" value="F:protein-folding chaperone binding"/>
    <property type="evidence" value="ECO:0007669"/>
    <property type="project" value="InterPro"/>
</dbReference>